<organism evidence="5 6">
    <name type="scientific">Novosphingobium pentaromativorans</name>
    <dbReference type="NCBI Taxonomy" id="205844"/>
    <lineage>
        <taxon>Bacteria</taxon>
        <taxon>Pseudomonadati</taxon>
        <taxon>Pseudomonadota</taxon>
        <taxon>Alphaproteobacteria</taxon>
        <taxon>Sphingomonadales</taxon>
        <taxon>Sphingomonadaceae</taxon>
        <taxon>Novosphingobium</taxon>
    </lineage>
</organism>
<dbReference type="InterPro" id="IPR054542">
    <property type="entry name" value="Cys_met_metab_PP"/>
</dbReference>
<dbReference type="InterPro" id="IPR015421">
    <property type="entry name" value="PyrdxlP-dep_Trfase_major"/>
</dbReference>
<dbReference type="AlphaFoldDB" id="A0A2W5NLL0"/>
<dbReference type="PIRSF" id="PIRSF001434">
    <property type="entry name" value="CGS"/>
    <property type="match status" value="1"/>
</dbReference>
<dbReference type="GO" id="GO:0016846">
    <property type="term" value="F:carbon-sulfur lyase activity"/>
    <property type="evidence" value="ECO:0007669"/>
    <property type="project" value="TreeGrafter"/>
</dbReference>
<sequence length="427" mass="45478">MTAPRESKTKIGEHRLHPDTLMLNYGYDPLLSEGAVKPPVFLTSTFVFPSAEEGRDFFDYVAGRKEPPPGQGRGLVYSRFNHPNSEIVEDRMAVYEGAEAGVLFSSGMGAITTTVLTFARPGDVILHSQPLYGGTETLLARTFANLGIKAVGFSDGLDEEAIARAARHAATLGRISVVLVETPANPTNSLVDIALLKWLCDEIGQEQGHRPLLVCDNTLLGPVFQHPLRMGADISLYSLTKYVGGHSDLVAGAALGSASLMRQVRLLRSAIGTQLDPHSCWMLGRSLETLGLRMERANANAAAAAGFLRSHAKVAGVAYPPFYPTGSRQAEVFASQCTGAGSTFAFDIVGGQPAAFRFLNALQIFKLAVSLGGTESLASHPATTTHSGVPIDVRDRIGVLESTIRLSIGIEHPDDIVADLAQALDAS</sequence>
<dbReference type="FunFam" id="3.40.640.10:FF:000046">
    <property type="entry name" value="Cystathionine gamma-lyase"/>
    <property type="match status" value="1"/>
</dbReference>
<dbReference type="InterPro" id="IPR015424">
    <property type="entry name" value="PyrdxlP-dep_Trfase"/>
</dbReference>
<evidence type="ECO:0000256" key="1">
    <source>
        <dbReference type="ARBA" id="ARBA00001933"/>
    </source>
</evidence>
<evidence type="ECO:0000256" key="4">
    <source>
        <dbReference type="RuleBase" id="RU362118"/>
    </source>
</evidence>
<evidence type="ECO:0000256" key="2">
    <source>
        <dbReference type="ARBA" id="ARBA00022898"/>
    </source>
</evidence>
<comment type="cofactor">
    <cofactor evidence="1 4">
        <name>pyridoxal 5'-phosphate</name>
        <dbReference type="ChEBI" id="CHEBI:597326"/>
    </cofactor>
</comment>
<protein>
    <submittedName>
        <fullName evidence="5">Cystathionine gamma-synthase family protein</fullName>
    </submittedName>
</protein>
<dbReference type="NCBIfam" id="NF005455">
    <property type="entry name" value="PRK07049.1"/>
    <property type="match status" value="1"/>
</dbReference>
<dbReference type="PANTHER" id="PTHR11808:SF86">
    <property type="entry name" value="METHIONINE GAMMA-LYASE"/>
    <property type="match status" value="1"/>
</dbReference>
<dbReference type="InterPro" id="IPR015422">
    <property type="entry name" value="PyrdxlP-dep_Trfase_small"/>
</dbReference>
<gene>
    <name evidence="5" type="ORF">DI555_13020</name>
</gene>
<dbReference type="PANTHER" id="PTHR11808">
    <property type="entry name" value="TRANS-SULFURATION ENZYME FAMILY MEMBER"/>
    <property type="match status" value="1"/>
</dbReference>
<evidence type="ECO:0000256" key="3">
    <source>
        <dbReference type="PIRSR" id="PIRSR001434-2"/>
    </source>
</evidence>
<evidence type="ECO:0000313" key="6">
    <source>
        <dbReference type="Proteomes" id="UP000249082"/>
    </source>
</evidence>
<keyword evidence="2 3" id="KW-0663">Pyridoxal phosphate</keyword>
<dbReference type="Gene3D" id="3.90.1150.10">
    <property type="entry name" value="Aspartate Aminotransferase, domain 1"/>
    <property type="match status" value="1"/>
</dbReference>
<dbReference type="Pfam" id="PF01053">
    <property type="entry name" value="Cys_Met_Meta_PP"/>
    <property type="match status" value="1"/>
</dbReference>
<evidence type="ECO:0000313" key="5">
    <source>
        <dbReference type="EMBL" id="PZQ54342.1"/>
    </source>
</evidence>
<dbReference type="GO" id="GO:0005737">
    <property type="term" value="C:cytoplasm"/>
    <property type="evidence" value="ECO:0007669"/>
    <property type="project" value="TreeGrafter"/>
</dbReference>
<dbReference type="SUPFAM" id="SSF53383">
    <property type="entry name" value="PLP-dependent transferases"/>
    <property type="match status" value="1"/>
</dbReference>
<accession>A0A2W5NLL0</accession>
<reference evidence="5 6" key="1">
    <citation type="submission" date="2017-08" db="EMBL/GenBank/DDBJ databases">
        <title>Infants hospitalized years apart are colonized by the same room-sourced microbial strains.</title>
        <authorList>
            <person name="Brooks B."/>
            <person name="Olm M.R."/>
            <person name="Firek B.A."/>
            <person name="Baker R."/>
            <person name="Thomas B.C."/>
            <person name="Morowitz M.J."/>
            <person name="Banfield J.F."/>
        </authorList>
    </citation>
    <scope>NUCLEOTIDE SEQUENCE [LARGE SCALE GENOMIC DNA]</scope>
    <source>
        <strain evidence="5">S2_005_002_R2_33</strain>
    </source>
</reference>
<comment type="caution">
    <text evidence="5">The sequence shown here is derived from an EMBL/GenBank/DDBJ whole genome shotgun (WGS) entry which is preliminary data.</text>
</comment>
<dbReference type="Gene3D" id="3.40.640.10">
    <property type="entry name" value="Type I PLP-dependent aspartate aminotransferase-like (Major domain)"/>
    <property type="match status" value="1"/>
</dbReference>
<dbReference type="CDD" id="cd00614">
    <property type="entry name" value="CGS_like"/>
    <property type="match status" value="1"/>
</dbReference>
<dbReference type="PROSITE" id="PS00868">
    <property type="entry name" value="CYS_MET_METAB_PP"/>
    <property type="match status" value="1"/>
</dbReference>
<dbReference type="EMBL" id="QFPX01000009">
    <property type="protein sequence ID" value="PZQ54342.1"/>
    <property type="molecule type" value="Genomic_DNA"/>
</dbReference>
<proteinExistence type="inferred from homology"/>
<comment type="similarity">
    <text evidence="4">Belongs to the trans-sulfuration enzymes family.</text>
</comment>
<name>A0A2W5NLL0_9SPHN</name>
<dbReference type="GO" id="GO:0019346">
    <property type="term" value="P:transsulfuration"/>
    <property type="evidence" value="ECO:0007669"/>
    <property type="project" value="InterPro"/>
</dbReference>
<feature type="modified residue" description="N6-(pyridoxal phosphate)lysine" evidence="3">
    <location>
        <position position="241"/>
    </location>
</feature>
<dbReference type="InterPro" id="IPR000277">
    <property type="entry name" value="Cys/Met-Metab_PyrdxlP-dep_enz"/>
</dbReference>
<dbReference type="Proteomes" id="UP000249082">
    <property type="component" value="Unassembled WGS sequence"/>
</dbReference>
<dbReference type="GO" id="GO:0030170">
    <property type="term" value="F:pyridoxal phosphate binding"/>
    <property type="evidence" value="ECO:0007669"/>
    <property type="project" value="InterPro"/>
</dbReference>